<evidence type="ECO:0000256" key="3">
    <source>
        <dbReference type="ARBA" id="ARBA00022553"/>
    </source>
</evidence>
<evidence type="ECO:0000313" key="9">
    <source>
        <dbReference type="EMBL" id="MFD0870531.1"/>
    </source>
</evidence>
<organism evidence="9 10">
    <name type="scientific">Paenibacillus residui</name>
    <dbReference type="NCBI Taxonomy" id="629724"/>
    <lineage>
        <taxon>Bacteria</taxon>
        <taxon>Bacillati</taxon>
        <taxon>Bacillota</taxon>
        <taxon>Bacilli</taxon>
        <taxon>Bacillales</taxon>
        <taxon>Paenibacillaceae</taxon>
        <taxon>Paenibacillus</taxon>
    </lineage>
</organism>
<keyword evidence="10" id="KW-1185">Reference proteome</keyword>
<dbReference type="SUPFAM" id="SSF158472">
    <property type="entry name" value="HAMP domain-like"/>
    <property type="match status" value="1"/>
</dbReference>
<sequence length="615" mass="70452">MKLMHWFANRWVESLQLRLTVYFLLILIPLVFISLYANFKSKSILDQQVSERIQNAMSGAMEYIDLTIQNVEELSMIVAMDGSINQKLTQLDTKTLPQSNFDFGQVLASITNINTINPLLSQISILHASSGTILSTRFGGKRIEDLEAQIWYQAVISHNKGAGIWLVPRHNEPGYDIELESIFSPKSVTLMRLMDYFSPDANNVLMLTINKQKLLQMISNLSGSEQENVYLFNENMQLIVSTTEEPLPSMADTLTTKNGMVETATDHDNELFIRRINSKETGWSLILLQPIHAIHQSSNHLSQYTYYIVAVSIVLAVIIAWVIYRGISSPLASLAYGMKQMRQGNLNTRLPMDRKDDFGKVTRSFNDMVKEHRDLIKNNYEQQLLMAKTELRLLQSQINPHFLYNTLDSIYWKAENYEAEEISEMVLNLSKFFRTSLSKGKDVFTIEETLEHLTYYLTVQRLRYADHFSVRFDIEEESKPVPLLKLILQPLVENAILHGLEKKPEGGELKISSRIRDGFLILTVEDNGKGIDSEKLSAIRRQLDKVSYNDYAKFSGIQPVYYEFFGLRNVKARLKLFYKEQADLEIESTLNVGTAITITIPLESCYEIGTGQEED</sequence>
<reference evidence="10" key="1">
    <citation type="journal article" date="2019" name="Int. J. Syst. Evol. Microbiol.">
        <title>The Global Catalogue of Microorganisms (GCM) 10K type strain sequencing project: providing services to taxonomists for standard genome sequencing and annotation.</title>
        <authorList>
            <consortium name="The Broad Institute Genomics Platform"/>
            <consortium name="The Broad Institute Genome Sequencing Center for Infectious Disease"/>
            <person name="Wu L."/>
            <person name="Ma J."/>
        </authorList>
    </citation>
    <scope>NUCLEOTIDE SEQUENCE [LARGE SCALE GENOMIC DNA]</scope>
    <source>
        <strain evidence="10">CCUG 57263</strain>
    </source>
</reference>
<evidence type="ECO:0000259" key="8">
    <source>
        <dbReference type="PROSITE" id="PS50885"/>
    </source>
</evidence>
<keyword evidence="3" id="KW-0597">Phosphoprotein</keyword>
<keyword evidence="6 7" id="KW-0472">Membrane</keyword>
<dbReference type="InterPro" id="IPR036890">
    <property type="entry name" value="HATPase_C_sf"/>
</dbReference>
<protein>
    <submittedName>
        <fullName evidence="9">Sensor histidine kinase</fullName>
        <ecNumber evidence="9">2.7.13.3</ecNumber>
    </submittedName>
</protein>
<dbReference type="SMART" id="SM00304">
    <property type="entry name" value="HAMP"/>
    <property type="match status" value="1"/>
</dbReference>
<evidence type="ECO:0000256" key="6">
    <source>
        <dbReference type="ARBA" id="ARBA00023136"/>
    </source>
</evidence>
<keyword evidence="4 9" id="KW-0808">Transferase</keyword>
<dbReference type="Gene3D" id="6.10.340.10">
    <property type="match status" value="1"/>
</dbReference>
<dbReference type="InterPro" id="IPR010559">
    <property type="entry name" value="Sig_transdc_His_kin_internal"/>
</dbReference>
<keyword evidence="5 9" id="KW-0418">Kinase</keyword>
<keyword evidence="7" id="KW-0812">Transmembrane</keyword>
<evidence type="ECO:0000256" key="4">
    <source>
        <dbReference type="ARBA" id="ARBA00022679"/>
    </source>
</evidence>
<feature type="transmembrane region" description="Helical" evidence="7">
    <location>
        <begin position="20"/>
        <end position="39"/>
    </location>
</feature>
<evidence type="ECO:0000256" key="2">
    <source>
        <dbReference type="ARBA" id="ARBA00022475"/>
    </source>
</evidence>
<dbReference type="PANTHER" id="PTHR34220:SF7">
    <property type="entry name" value="SENSOR HISTIDINE KINASE YPDA"/>
    <property type="match status" value="1"/>
</dbReference>
<evidence type="ECO:0000256" key="1">
    <source>
        <dbReference type="ARBA" id="ARBA00004651"/>
    </source>
</evidence>
<gene>
    <name evidence="9" type="ORF">ACFQ03_15350</name>
</gene>
<keyword evidence="2" id="KW-1003">Cell membrane</keyword>
<dbReference type="Pfam" id="PF06580">
    <property type="entry name" value="His_kinase"/>
    <property type="match status" value="1"/>
</dbReference>
<dbReference type="CDD" id="cd06225">
    <property type="entry name" value="HAMP"/>
    <property type="match status" value="1"/>
</dbReference>
<dbReference type="EMBL" id="JBHTIU010000049">
    <property type="protein sequence ID" value="MFD0870531.1"/>
    <property type="molecule type" value="Genomic_DNA"/>
</dbReference>
<comment type="caution">
    <text evidence="9">The sequence shown here is derived from an EMBL/GenBank/DDBJ whole genome shotgun (WGS) entry which is preliminary data.</text>
</comment>
<dbReference type="InterPro" id="IPR003594">
    <property type="entry name" value="HATPase_dom"/>
</dbReference>
<dbReference type="Pfam" id="PF00672">
    <property type="entry name" value="HAMP"/>
    <property type="match status" value="1"/>
</dbReference>
<dbReference type="Pfam" id="PF02518">
    <property type="entry name" value="HATPase_c"/>
    <property type="match status" value="1"/>
</dbReference>
<evidence type="ECO:0000256" key="5">
    <source>
        <dbReference type="ARBA" id="ARBA00022777"/>
    </source>
</evidence>
<dbReference type="SUPFAM" id="SSF55874">
    <property type="entry name" value="ATPase domain of HSP90 chaperone/DNA topoisomerase II/histidine kinase"/>
    <property type="match status" value="1"/>
</dbReference>
<dbReference type="RefSeq" id="WP_379289233.1">
    <property type="nucleotide sequence ID" value="NZ_JBHTIU010000049.1"/>
</dbReference>
<keyword evidence="7" id="KW-1133">Transmembrane helix</keyword>
<name>A0ABW3DD93_9BACL</name>
<dbReference type="EC" id="2.7.13.3" evidence="9"/>
<accession>A0ABW3DD93</accession>
<feature type="transmembrane region" description="Helical" evidence="7">
    <location>
        <begin position="304"/>
        <end position="324"/>
    </location>
</feature>
<dbReference type="Gene3D" id="3.30.565.10">
    <property type="entry name" value="Histidine kinase-like ATPase, C-terminal domain"/>
    <property type="match status" value="1"/>
</dbReference>
<dbReference type="PANTHER" id="PTHR34220">
    <property type="entry name" value="SENSOR HISTIDINE KINASE YPDA"/>
    <property type="match status" value="1"/>
</dbReference>
<feature type="domain" description="HAMP" evidence="8">
    <location>
        <begin position="325"/>
        <end position="377"/>
    </location>
</feature>
<dbReference type="GO" id="GO:0004673">
    <property type="term" value="F:protein histidine kinase activity"/>
    <property type="evidence" value="ECO:0007669"/>
    <property type="project" value="UniProtKB-EC"/>
</dbReference>
<dbReference type="InterPro" id="IPR050640">
    <property type="entry name" value="Bact_2-comp_sensor_kinase"/>
</dbReference>
<evidence type="ECO:0000313" key="10">
    <source>
        <dbReference type="Proteomes" id="UP001597120"/>
    </source>
</evidence>
<dbReference type="PROSITE" id="PS50885">
    <property type="entry name" value="HAMP"/>
    <property type="match status" value="1"/>
</dbReference>
<proteinExistence type="predicted"/>
<evidence type="ECO:0000256" key="7">
    <source>
        <dbReference type="SAM" id="Phobius"/>
    </source>
</evidence>
<dbReference type="Proteomes" id="UP001597120">
    <property type="component" value="Unassembled WGS sequence"/>
</dbReference>
<dbReference type="InterPro" id="IPR003660">
    <property type="entry name" value="HAMP_dom"/>
</dbReference>
<comment type="subcellular location">
    <subcellularLocation>
        <location evidence="1">Cell membrane</location>
        <topology evidence="1">Multi-pass membrane protein</topology>
    </subcellularLocation>
</comment>